<organism evidence="1 2">
    <name type="scientific">Abeliophyllum distichum</name>
    <dbReference type="NCBI Taxonomy" id="126358"/>
    <lineage>
        <taxon>Eukaryota</taxon>
        <taxon>Viridiplantae</taxon>
        <taxon>Streptophyta</taxon>
        <taxon>Embryophyta</taxon>
        <taxon>Tracheophyta</taxon>
        <taxon>Spermatophyta</taxon>
        <taxon>Magnoliopsida</taxon>
        <taxon>eudicotyledons</taxon>
        <taxon>Gunneridae</taxon>
        <taxon>Pentapetalae</taxon>
        <taxon>asterids</taxon>
        <taxon>lamiids</taxon>
        <taxon>Lamiales</taxon>
        <taxon>Oleaceae</taxon>
        <taxon>Forsythieae</taxon>
        <taxon>Abeliophyllum</taxon>
    </lineage>
</organism>
<reference evidence="2" key="1">
    <citation type="submission" date="2024-07" db="EMBL/GenBank/DDBJ databases">
        <title>Two chromosome-level genome assemblies of Korean endemic species Abeliophyllum distichum and Forsythia ovata (Oleaceae).</title>
        <authorList>
            <person name="Jang H."/>
        </authorList>
    </citation>
    <scope>NUCLEOTIDE SEQUENCE [LARGE SCALE GENOMIC DNA]</scope>
</reference>
<keyword evidence="2" id="KW-1185">Reference proteome</keyword>
<accession>A0ABD1SAU9</accession>
<name>A0ABD1SAU9_9LAMI</name>
<proteinExistence type="predicted"/>
<evidence type="ECO:0000313" key="2">
    <source>
        <dbReference type="Proteomes" id="UP001604336"/>
    </source>
</evidence>
<sequence>MVAKSYNITFFRVGVDMLQGEPRCPNPRSDQDKLKEDPVEELRQLDLRSDQHKQKAELVEELELINVNLSHPEKVLYIGKELNEPIKSQLMAFLKDNLDVFAWEHADIEEIDPKVTCYKFNTSPDVKPRQQRRCPLNPE</sequence>
<comment type="caution">
    <text evidence="1">The sequence shown here is derived from an EMBL/GenBank/DDBJ whole genome shotgun (WGS) entry which is preliminary data.</text>
</comment>
<dbReference type="Proteomes" id="UP001604336">
    <property type="component" value="Unassembled WGS sequence"/>
</dbReference>
<gene>
    <name evidence="1" type="ORF">Adt_23053</name>
</gene>
<evidence type="ECO:0000313" key="1">
    <source>
        <dbReference type="EMBL" id="KAL2497503.1"/>
    </source>
</evidence>
<dbReference type="EMBL" id="JBFOLK010000007">
    <property type="protein sequence ID" value="KAL2497503.1"/>
    <property type="molecule type" value="Genomic_DNA"/>
</dbReference>
<protein>
    <submittedName>
        <fullName evidence="1">Ribonuclease H</fullName>
    </submittedName>
</protein>
<dbReference type="AlphaFoldDB" id="A0ABD1SAU9"/>